<evidence type="ECO:0000313" key="2">
    <source>
        <dbReference type="Proteomes" id="UP001176961"/>
    </source>
</evidence>
<organism evidence="1 2">
    <name type="scientific">Cylicocyclus nassatus</name>
    <name type="common">Nematode worm</name>
    <dbReference type="NCBI Taxonomy" id="53992"/>
    <lineage>
        <taxon>Eukaryota</taxon>
        <taxon>Metazoa</taxon>
        <taxon>Ecdysozoa</taxon>
        <taxon>Nematoda</taxon>
        <taxon>Chromadorea</taxon>
        <taxon>Rhabditida</taxon>
        <taxon>Rhabditina</taxon>
        <taxon>Rhabditomorpha</taxon>
        <taxon>Strongyloidea</taxon>
        <taxon>Strongylidae</taxon>
        <taxon>Cylicocyclus</taxon>
    </lineage>
</organism>
<proteinExistence type="predicted"/>
<gene>
    <name evidence="1" type="ORF">CYNAS_LOCUS19799</name>
</gene>
<protein>
    <submittedName>
        <fullName evidence="1">Uncharacterized protein</fullName>
    </submittedName>
</protein>
<sequence>MSTSQFYYLNDPTGYGLFLENESDLYSDHPSFHEFKDLQSFVFDQIMSSCEKTSLDDILSAKQDSTEELILPHVTFNVLAILYSLAYGWKARDRKFGELVANSVHTLLKDCIDAALHSTSSNEMGQSTSSDDILYASDFLKLFLNNSHSLGYESGKLLRLSKELRCHEVPMSDVTPNSTRLKFYYQTTKCPNTLMPLP</sequence>
<dbReference type="AlphaFoldDB" id="A0AA36HBS1"/>
<accession>A0AA36HBS1</accession>
<dbReference type="Proteomes" id="UP001176961">
    <property type="component" value="Unassembled WGS sequence"/>
</dbReference>
<evidence type="ECO:0000313" key="1">
    <source>
        <dbReference type="EMBL" id="CAJ0607816.1"/>
    </source>
</evidence>
<reference evidence="1" key="1">
    <citation type="submission" date="2023-07" db="EMBL/GenBank/DDBJ databases">
        <authorList>
            <consortium name="CYATHOMIX"/>
        </authorList>
    </citation>
    <scope>NUCLEOTIDE SEQUENCE</scope>
    <source>
        <strain evidence="1">N/A</strain>
    </source>
</reference>
<keyword evidence="2" id="KW-1185">Reference proteome</keyword>
<comment type="caution">
    <text evidence="1">The sequence shown here is derived from an EMBL/GenBank/DDBJ whole genome shotgun (WGS) entry which is preliminary data.</text>
</comment>
<name>A0AA36HBS1_CYLNA</name>
<dbReference type="EMBL" id="CATQJL010000316">
    <property type="protein sequence ID" value="CAJ0607816.1"/>
    <property type="molecule type" value="Genomic_DNA"/>
</dbReference>